<keyword evidence="3" id="KW-0732">Signal</keyword>
<feature type="region of interest" description="Disordered" evidence="1">
    <location>
        <begin position="158"/>
        <end position="180"/>
    </location>
</feature>
<sequence length="219" mass="22600">MIRRFASLVAAAVLAVCASAAPARADGEIGLSSDGVTWVRQLTTPLYDAGFAWVPGDVEERSFRVRNDGPSAGELTVDVVAGDPQAFLASPDLLLEARVGSGPWVEVVPGTTHLQPAVLDIAKGADTSVTVRGTLRAETTGHMDEIAPFEVRVTMSEDGDVGGQEEGEDDGEVNGSAALPDTGGPFGVGVIWLAAGLVGAGIALVRPGRRQRTEVADRG</sequence>
<evidence type="ECO:0000256" key="1">
    <source>
        <dbReference type="SAM" id="MobiDB-lite"/>
    </source>
</evidence>
<dbReference type="Proteomes" id="UP000582231">
    <property type="component" value="Unassembled WGS sequence"/>
</dbReference>
<feature type="transmembrane region" description="Helical" evidence="2">
    <location>
        <begin position="186"/>
        <end position="205"/>
    </location>
</feature>
<proteinExistence type="predicted"/>
<protein>
    <recommendedName>
        <fullName evidence="6">LPXTG cell wall anchor domain-containing protein</fullName>
    </recommendedName>
</protein>
<feature type="chain" id="PRO_5032491928" description="LPXTG cell wall anchor domain-containing protein" evidence="3">
    <location>
        <begin position="26"/>
        <end position="219"/>
    </location>
</feature>
<evidence type="ECO:0000313" key="5">
    <source>
        <dbReference type="Proteomes" id="UP000582231"/>
    </source>
</evidence>
<reference evidence="4 5" key="1">
    <citation type="submission" date="2020-07" db="EMBL/GenBank/DDBJ databases">
        <title>Sequencing the genomes of 1000 actinobacteria strains.</title>
        <authorList>
            <person name="Klenk H.-P."/>
        </authorList>
    </citation>
    <scope>NUCLEOTIDE SEQUENCE [LARGE SCALE GENOMIC DNA]</scope>
    <source>
        <strain evidence="4 5">DSM 19082</strain>
    </source>
</reference>
<comment type="caution">
    <text evidence="4">The sequence shown here is derived from an EMBL/GenBank/DDBJ whole genome shotgun (WGS) entry which is preliminary data.</text>
</comment>
<name>A0A852R7E9_9ACTN</name>
<keyword evidence="2" id="KW-1133">Transmembrane helix</keyword>
<evidence type="ECO:0000256" key="2">
    <source>
        <dbReference type="SAM" id="Phobius"/>
    </source>
</evidence>
<organism evidence="4 5">
    <name type="scientific">Nocardioides kongjuensis</name>
    <dbReference type="NCBI Taxonomy" id="349522"/>
    <lineage>
        <taxon>Bacteria</taxon>
        <taxon>Bacillati</taxon>
        <taxon>Actinomycetota</taxon>
        <taxon>Actinomycetes</taxon>
        <taxon>Propionibacteriales</taxon>
        <taxon>Nocardioidaceae</taxon>
        <taxon>Nocardioides</taxon>
    </lineage>
</organism>
<evidence type="ECO:0008006" key="6">
    <source>
        <dbReference type="Google" id="ProtNLM"/>
    </source>
</evidence>
<feature type="signal peptide" evidence="3">
    <location>
        <begin position="1"/>
        <end position="25"/>
    </location>
</feature>
<dbReference type="AlphaFoldDB" id="A0A852R7E9"/>
<keyword evidence="5" id="KW-1185">Reference proteome</keyword>
<dbReference type="EMBL" id="JACCBF010000001">
    <property type="protein sequence ID" value="NYD29521.1"/>
    <property type="molecule type" value="Genomic_DNA"/>
</dbReference>
<evidence type="ECO:0000313" key="4">
    <source>
        <dbReference type="EMBL" id="NYD29521.1"/>
    </source>
</evidence>
<gene>
    <name evidence="4" type="ORF">BJ958_001067</name>
</gene>
<feature type="compositionally biased region" description="Acidic residues" evidence="1">
    <location>
        <begin position="158"/>
        <end position="172"/>
    </location>
</feature>
<keyword evidence="2" id="KW-0472">Membrane</keyword>
<keyword evidence="2" id="KW-0812">Transmembrane</keyword>
<accession>A0A852R7E9</accession>
<evidence type="ECO:0000256" key="3">
    <source>
        <dbReference type="SAM" id="SignalP"/>
    </source>
</evidence>
<dbReference type="RefSeq" id="WP_179725888.1">
    <property type="nucleotide sequence ID" value="NZ_BAABEF010000001.1"/>
</dbReference>